<dbReference type="STRING" id="246409.I1BH26"/>
<dbReference type="AlphaFoldDB" id="I1BH26"/>
<gene>
    <name evidence="1" type="ORF">RO3G_00210</name>
</gene>
<dbReference type="Proteomes" id="UP000009138">
    <property type="component" value="Unassembled WGS sequence"/>
</dbReference>
<reference evidence="1 2" key="1">
    <citation type="journal article" date="2009" name="PLoS Genet.">
        <title>Genomic analysis of the basal lineage fungus Rhizopus oryzae reveals a whole-genome duplication.</title>
        <authorList>
            <person name="Ma L.-J."/>
            <person name="Ibrahim A.S."/>
            <person name="Skory C."/>
            <person name="Grabherr M.G."/>
            <person name="Burger G."/>
            <person name="Butler M."/>
            <person name="Elias M."/>
            <person name="Idnurm A."/>
            <person name="Lang B.F."/>
            <person name="Sone T."/>
            <person name="Abe A."/>
            <person name="Calvo S.E."/>
            <person name="Corrochano L.M."/>
            <person name="Engels R."/>
            <person name="Fu J."/>
            <person name="Hansberg W."/>
            <person name="Kim J.-M."/>
            <person name="Kodira C.D."/>
            <person name="Koehrsen M.J."/>
            <person name="Liu B."/>
            <person name="Miranda-Saavedra D."/>
            <person name="O'Leary S."/>
            <person name="Ortiz-Castellanos L."/>
            <person name="Poulter R."/>
            <person name="Rodriguez-Romero J."/>
            <person name="Ruiz-Herrera J."/>
            <person name="Shen Y.-Q."/>
            <person name="Zeng Q."/>
            <person name="Galagan J."/>
            <person name="Birren B.W."/>
            <person name="Cuomo C.A."/>
            <person name="Wickes B.L."/>
        </authorList>
    </citation>
    <scope>NUCLEOTIDE SEQUENCE [LARGE SCALE GENOMIC DNA]</scope>
    <source>
        <strain evidence="2">RA 99-880 / ATCC MYA-4621 / FGSC 9543 / NRRL 43880</strain>
    </source>
</reference>
<name>I1BH26_RHIO9</name>
<evidence type="ECO:0000313" key="1">
    <source>
        <dbReference type="EMBL" id="EIE75506.1"/>
    </source>
</evidence>
<dbReference type="GeneID" id="93607182"/>
<proteinExistence type="predicted"/>
<dbReference type="RefSeq" id="XP_067510902.1">
    <property type="nucleotide sequence ID" value="XM_067654801.1"/>
</dbReference>
<dbReference type="VEuPathDB" id="FungiDB:RO3G_00210"/>
<evidence type="ECO:0000313" key="2">
    <source>
        <dbReference type="Proteomes" id="UP000009138"/>
    </source>
</evidence>
<dbReference type="InParanoid" id="I1BH26"/>
<organism evidence="1 2">
    <name type="scientific">Rhizopus delemar (strain RA 99-880 / ATCC MYA-4621 / FGSC 9543 / NRRL 43880)</name>
    <name type="common">Mucormycosis agent</name>
    <name type="synonym">Rhizopus arrhizus var. delemar</name>
    <dbReference type="NCBI Taxonomy" id="246409"/>
    <lineage>
        <taxon>Eukaryota</taxon>
        <taxon>Fungi</taxon>
        <taxon>Fungi incertae sedis</taxon>
        <taxon>Mucoromycota</taxon>
        <taxon>Mucoromycotina</taxon>
        <taxon>Mucoromycetes</taxon>
        <taxon>Mucorales</taxon>
        <taxon>Mucorineae</taxon>
        <taxon>Rhizopodaceae</taxon>
        <taxon>Rhizopus</taxon>
    </lineage>
</organism>
<keyword evidence="2" id="KW-1185">Reference proteome</keyword>
<protein>
    <recommendedName>
        <fullName evidence="3">PH domain-containing protein</fullName>
    </recommendedName>
</protein>
<sequence>MFCHESTALPIDHTYITYSDTSVMESWLYKQGRYRIIPDESMKMGEYSFQLQLKEERTLYFYTNEGNDMKLWVINLMKFTISRDFSTPVLSSRVFDTIFLETAHCM</sequence>
<evidence type="ECO:0008006" key="3">
    <source>
        <dbReference type="Google" id="ProtNLM"/>
    </source>
</evidence>
<dbReference type="EMBL" id="CH476732">
    <property type="protein sequence ID" value="EIE75506.1"/>
    <property type="molecule type" value="Genomic_DNA"/>
</dbReference>
<dbReference type="SUPFAM" id="SSF50729">
    <property type="entry name" value="PH domain-like"/>
    <property type="match status" value="1"/>
</dbReference>
<accession>I1BH26</accession>